<dbReference type="RefSeq" id="WP_076624787.1">
    <property type="nucleotide sequence ID" value="NZ_BMEW01000006.1"/>
</dbReference>
<dbReference type="Gene3D" id="2.30.30.830">
    <property type="match status" value="1"/>
</dbReference>
<name>A0A1U7DAH7_9RHOB</name>
<reference evidence="1 2" key="1">
    <citation type="submission" date="2016-03" db="EMBL/GenBank/DDBJ databases">
        <title>Deep-sea bacteria in the southern Pacific.</title>
        <authorList>
            <person name="Tang K."/>
        </authorList>
    </citation>
    <scope>NUCLEOTIDE SEQUENCE [LARGE SCALE GENOMIC DNA]</scope>
    <source>
        <strain evidence="1 2">JLT2016</strain>
    </source>
</reference>
<evidence type="ECO:0000313" key="1">
    <source>
        <dbReference type="EMBL" id="APX25133.1"/>
    </source>
</evidence>
<dbReference type="OrthoDB" id="7860232at2"/>
<sequence>MLTSSLRPVARPDKLDVARYVKTGPETGDAASLATKQSILNPSALIVLGIFGTDDDRKALVRTPDGRTGTYRAGDRIEGRAIVAVDDDSLLVRVNGRAHRLQLPS</sequence>
<dbReference type="Proteomes" id="UP000186559">
    <property type="component" value="Chromosome"/>
</dbReference>
<organism evidence="1 2">
    <name type="scientific">Salipiger profundus</name>
    <dbReference type="NCBI Taxonomy" id="1229727"/>
    <lineage>
        <taxon>Bacteria</taxon>
        <taxon>Pseudomonadati</taxon>
        <taxon>Pseudomonadota</taxon>
        <taxon>Alphaproteobacteria</taxon>
        <taxon>Rhodobacterales</taxon>
        <taxon>Roseobacteraceae</taxon>
        <taxon>Salipiger</taxon>
    </lineage>
</organism>
<dbReference type="KEGG" id="tpro:Ga0080559_TMP4337"/>
<gene>
    <name evidence="1" type="ORF">Ga0080559_TMP4337</name>
</gene>
<dbReference type="EMBL" id="CP014796">
    <property type="protein sequence ID" value="APX25133.1"/>
    <property type="molecule type" value="Genomic_DNA"/>
</dbReference>
<accession>A0A1U7DAH7</accession>
<proteinExistence type="predicted"/>
<evidence type="ECO:0000313" key="2">
    <source>
        <dbReference type="Proteomes" id="UP000186559"/>
    </source>
</evidence>
<dbReference type="AlphaFoldDB" id="A0A1U7DAH7"/>
<keyword evidence="2" id="KW-1185">Reference proteome</keyword>
<dbReference type="STRING" id="1229727.Ga0080559_TMP4337"/>
<protein>
    <submittedName>
        <fullName evidence="1">Type IV pilus biogenesis</fullName>
    </submittedName>
</protein>